<dbReference type="GO" id="GO:0000981">
    <property type="term" value="F:DNA-binding transcription factor activity, RNA polymerase II-specific"/>
    <property type="evidence" value="ECO:0007669"/>
    <property type="project" value="TreeGrafter"/>
</dbReference>
<dbReference type="FunFam" id="3.30.160.60:FF:000100">
    <property type="entry name" value="Zinc finger 45-like"/>
    <property type="match status" value="1"/>
</dbReference>
<evidence type="ECO:0000256" key="5">
    <source>
        <dbReference type="ARBA" id="ARBA00022833"/>
    </source>
</evidence>
<evidence type="ECO:0000259" key="9">
    <source>
        <dbReference type="PROSITE" id="PS50157"/>
    </source>
</evidence>
<protein>
    <submittedName>
        <fullName evidence="10">Krueppel-like factor 5-like</fullName>
    </submittedName>
</protein>
<evidence type="ECO:0000256" key="3">
    <source>
        <dbReference type="ARBA" id="ARBA00022737"/>
    </source>
</evidence>
<dbReference type="GO" id="GO:0000978">
    <property type="term" value="F:RNA polymerase II cis-regulatory region sequence-specific DNA binding"/>
    <property type="evidence" value="ECO:0007669"/>
    <property type="project" value="TreeGrafter"/>
</dbReference>
<dbReference type="GO" id="GO:0005634">
    <property type="term" value="C:nucleus"/>
    <property type="evidence" value="ECO:0007669"/>
    <property type="project" value="UniProtKB-SubCell"/>
</dbReference>
<dbReference type="EMBL" id="JAHLQT010004633">
    <property type="protein sequence ID" value="KAG7175853.1"/>
    <property type="molecule type" value="Genomic_DNA"/>
</dbReference>
<keyword evidence="5" id="KW-0862">Zinc</keyword>
<evidence type="ECO:0000256" key="7">
    <source>
        <dbReference type="PROSITE-ProRule" id="PRU00042"/>
    </source>
</evidence>
<feature type="region of interest" description="Disordered" evidence="8">
    <location>
        <begin position="272"/>
        <end position="291"/>
    </location>
</feature>
<dbReference type="SMART" id="SM00355">
    <property type="entry name" value="ZnF_C2H2"/>
    <property type="match status" value="3"/>
</dbReference>
<dbReference type="PANTHER" id="PTHR23235">
    <property type="entry name" value="KRUEPPEL-LIKE TRANSCRIPTION FACTOR"/>
    <property type="match status" value="1"/>
</dbReference>
<evidence type="ECO:0000313" key="10">
    <source>
        <dbReference type="EMBL" id="KAG7175853.1"/>
    </source>
</evidence>
<dbReference type="Gene3D" id="3.30.160.60">
    <property type="entry name" value="Classic Zinc Finger"/>
    <property type="match status" value="3"/>
</dbReference>
<dbReference type="InterPro" id="IPR013087">
    <property type="entry name" value="Znf_C2H2_type"/>
</dbReference>
<comment type="caution">
    <text evidence="10">The sequence shown here is derived from an EMBL/GenBank/DDBJ whole genome shotgun (WGS) entry which is preliminary data.</text>
</comment>
<dbReference type="AlphaFoldDB" id="A0A8J5NAN0"/>
<keyword evidence="11" id="KW-1185">Reference proteome</keyword>
<evidence type="ECO:0000313" key="11">
    <source>
        <dbReference type="Proteomes" id="UP000747542"/>
    </source>
</evidence>
<gene>
    <name evidence="10" type="primary">Klf5-L</name>
    <name evidence="10" type="ORF">Hamer_G009880</name>
</gene>
<evidence type="ECO:0000256" key="2">
    <source>
        <dbReference type="ARBA" id="ARBA00022723"/>
    </source>
</evidence>
<dbReference type="FunFam" id="3.30.160.60:FF:000021">
    <property type="entry name" value="Basic krueppel-like factor 3"/>
    <property type="match status" value="1"/>
</dbReference>
<keyword evidence="2" id="KW-0479">Metal-binding</keyword>
<dbReference type="SUPFAM" id="SSF57667">
    <property type="entry name" value="beta-beta-alpha zinc fingers"/>
    <property type="match status" value="2"/>
</dbReference>
<accession>A0A8J5NAN0</accession>
<keyword evidence="6" id="KW-0539">Nucleus</keyword>
<dbReference type="Proteomes" id="UP000747542">
    <property type="component" value="Unassembled WGS sequence"/>
</dbReference>
<dbReference type="PROSITE" id="PS50157">
    <property type="entry name" value="ZINC_FINGER_C2H2_2"/>
    <property type="match status" value="3"/>
</dbReference>
<feature type="compositionally biased region" description="Low complexity" evidence="8">
    <location>
        <begin position="391"/>
        <end position="423"/>
    </location>
</feature>
<organism evidence="10 11">
    <name type="scientific">Homarus americanus</name>
    <name type="common">American lobster</name>
    <dbReference type="NCBI Taxonomy" id="6706"/>
    <lineage>
        <taxon>Eukaryota</taxon>
        <taxon>Metazoa</taxon>
        <taxon>Ecdysozoa</taxon>
        <taxon>Arthropoda</taxon>
        <taxon>Crustacea</taxon>
        <taxon>Multicrustacea</taxon>
        <taxon>Malacostraca</taxon>
        <taxon>Eumalacostraca</taxon>
        <taxon>Eucarida</taxon>
        <taxon>Decapoda</taxon>
        <taxon>Pleocyemata</taxon>
        <taxon>Astacidea</taxon>
        <taxon>Nephropoidea</taxon>
        <taxon>Nephropidae</taxon>
        <taxon>Homarus</taxon>
    </lineage>
</organism>
<dbReference type="PROSITE" id="PS00028">
    <property type="entry name" value="ZINC_FINGER_C2H2_1"/>
    <property type="match status" value="3"/>
</dbReference>
<dbReference type="GO" id="GO:0008270">
    <property type="term" value="F:zinc ion binding"/>
    <property type="evidence" value="ECO:0007669"/>
    <property type="project" value="UniProtKB-KW"/>
</dbReference>
<sequence>MVPDHDPRLATHPNNMSKEAEVPPEQLEPVDLSVKTKDDQLAEPQVGPNHVQPLPKLPASPSVHVRQPGPRGPPLRLPPSSNNNHNPHPEYHGPPRPPSGPMEYSPVRVSVEKTRRPPADERLPVISDHRVSGVHIQKMLCERVQKMSGDRESSERLLMPLIDPINALSGDLKVLDEKVQRVQCDRVPKVSGDNIHKLSEQRVTSKHTECDTSPPVKQMPRYTKCSVEARVSPKPSVTYTMTASSTTHTPSSSAVTVPQCLTVEPHRAVVTSSSTFASTRSPKHSPDHSGLGSLDLPGLHMSLPLQSTSFPCISPEELVGTSGSPLRSKLGKNPMDALNINLENAFQNGSSPLLSLQRIREASLVWYGKRPFCESPSPPPRCASSGGHLASPSPQTTTLTSSTISSSSSSPSPSSPPAVARPTGRPPPPPADYSDALRRRKAHRCDFEGCEKVYTKSSHLKAHKRTHTGEKPYHCTWDGCKWRFARSDELTRHYRKHTGQKPFKCQLCQRSFSRSDHLSLHMKRH</sequence>
<dbReference type="FunFam" id="3.30.160.60:FF:000018">
    <property type="entry name" value="Krueppel-like factor 15"/>
    <property type="match status" value="1"/>
</dbReference>
<comment type="subcellular location">
    <subcellularLocation>
        <location evidence="1">Nucleus</location>
    </subcellularLocation>
</comment>
<feature type="domain" description="C2H2-type" evidence="9">
    <location>
        <begin position="503"/>
        <end position="525"/>
    </location>
</feature>
<keyword evidence="4 7" id="KW-0863">Zinc-finger</keyword>
<evidence type="ECO:0000256" key="4">
    <source>
        <dbReference type="ARBA" id="ARBA00022771"/>
    </source>
</evidence>
<proteinExistence type="predicted"/>
<dbReference type="PANTHER" id="PTHR23235:SF48">
    <property type="entry name" value="KRUEPPEL-LIKE FACTOR 3"/>
    <property type="match status" value="1"/>
</dbReference>
<reference evidence="10" key="1">
    <citation type="journal article" date="2021" name="Sci. Adv.">
        <title>The American lobster genome reveals insights on longevity, neural, and immune adaptations.</title>
        <authorList>
            <person name="Polinski J.M."/>
            <person name="Zimin A.V."/>
            <person name="Clark K.F."/>
            <person name="Kohn A.B."/>
            <person name="Sadowski N."/>
            <person name="Timp W."/>
            <person name="Ptitsyn A."/>
            <person name="Khanna P."/>
            <person name="Romanova D.Y."/>
            <person name="Williams P."/>
            <person name="Greenwood S.J."/>
            <person name="Moroz L.L."/>
            <person name="Walt D.R."/>
            <person name="Bodnar A.G."/>
        </authorList>
    </citation>
    <scope>NUCLEOTIDE SEQUENCE</scope>
    <source>
        <strain evidence="10">GMGI-L3</strain>
    </source>
</reference>
<evidence type="ECO:0000256" key="6">
    <source>
        <dbReference type="ARBA" id="ARBA00023242"/>
    </source>
</evidence>
<feature type="domain" description="C2H2-type" evidence="9">
    <location>
        <begin position="443"/>
        <end position="472"/>
    </location>
</feature>
<feature type="region of interest" description="Disordered" evidence="8">
    <location>
        <begin position="377"/>
        <end position="438"/>
    </location>
</feature>
<dbReference type="Pfam" id="PF00096">
    <property type="entry name" value="zf-C2H2"/>
    <property type="match status" value="3"/>
</dbReference>
<dbReference type="InterPro" id="IPR036236">
    <property type="entry name" value="Znf_C2H2_sf"/>
</dbReference>
<feature type="region of interest" description="Disordered" evidence="8">
    <location>
        <begin position="1"/>
        <end position="105"/>
    </location>
</feature>
<feature type="domain" description="C2H2-type" evidence="9">
    <location>
        <begin position="473"/>
        <end position="502"/>
    </location>
</feature>
<evidence type="ECO:0000256" key="8">
    <source>
        <dbReference type="SAM" id="MobiDB-lite"/>
    </source>
</evidence>
<name>A0A8J5NAN0_HOMAM</name>
<evidence type="ECO:0000256" key="1">
    <source>
        <dbReference type="ARBA" id="ARBA00004123"/>
    </source>
</evidence>
<keyword evidence="3" id="KW-0677">Repeat</keyword>